<feature type="domain" description="Methyl-accepting transducer" evidence="5">
    <location>
        <begin position="458"/>
        <end position="609"/>
    </location>
</feature>
<dbReference type="InterPro" id="IPR004089">
    <property type="entry name" value="MCPsignal_dom"/>
</dbReference>
<dbReference type="PROSITE" id="PS50111">
    <property type="entry name" value="CHEMOTAXIS_TRANSDUC_2"/>
    <property type="match status" value="1"/>
</dbReference>
<keyword evidence="4" id="KW-0812">Transmembrane</keyword>
<evidence type="ECO:0000256" key="4">
    <source>
        <dbReference type="SAM" id="Phobius"/>
    </source>
</evidence>
<dbReference type="GO" id="GO:0016020">
    <property type="term" value="C:membrane"/>
    <property type="evidence" value="ECO:0007669"/>
    <property type="project" value="InterPro"/>
</dbReference>
<comment type="caution">
    <text evidence="7">The sequence shown here is derived from an EMBL/GenBank/DDBJ whole genome shotgun (WGS) entry which is preliminary data.</text>
</comment>
<name>A0A4U8TH96_9HELI</name>
<dbReference type="Pfam" id="PF00015">
    <property type="entry name" value="MCPsignal"/>
    <property type="match status" value="1"/>
</dbReference>
<reference evidence="7 8" key="1">
    <citation type="journal article" date="2014" name="Genome Announc.">
        <title>Draft genome sequences of eight enterohepatic helicobacter species isolated from both laboratory and wild rodents.</title>
        <authorList>
            <person name="Sheh A."/>
            <person name="Shen Z."/>
            <person name="Fox J.G."/>
        </authorList>
    </citation>
    <scope>NUCLEOTIDE SEQUENCE [LARGE SCALE GENOMIC DNA]</scope>
    <source>
        <strain evidence="7 8">ST1</strain>
    </source>
</reference>
<evidence type="ECO:0000313" key="7">
    <source>
        <dbReference type="EMBL" id="TLD99579.1"/>
    </source>
</evidence>
<evidence type="ECO:0000259" key="6">
    <source>
        <dbReference type="PROSITE" id="PS50885"/>
    </source>
</evidence>
<dbReference type="PANTHER" id="PTHR32089:SF114">
    <property type="entry name" value="METHYL-ACCEPTING CHEMOTAXIS PROTEIN MCPB"/>
    <property type="match status" value="1"/>
</dbReference>
<dbReference type="Gene3D" id="6.10.340.10">
    <property type="match status" value="1"/>
</dbReference>
<dbReference type="Pfam" id="PF08376">
    <property type="entry name" value="NIT"/>
    <property type="match status" value="1"/>
</dbReference>
<feature type="domain" description="HAMP" evidence="6">
    <location>
        <begin position="308"/>
        <end position="361"/>
    </location>
</feature>
<dbReference type="PANTHER" id="PTHR32089">
    <property type="entry name" value="METHYL-ACCEPTING CHEMOTAXIS PROTEIN MCPB"/>
    <property type="match status" value="1"/>
</dbReference>
<gene>
    <name evidence="7" type="ORF">LS73_007220</name>
</gene>
<keyword evidence="4" id="KW-0472">Membrane</keyword>
<dbReference type="Proteomes" id="UP000029922">
    <property type="component" value="Unassembled WGS sequence"/>
</dbReference>
<evidence type="ECO:0000256" key="2">
    <source>
        <dbReference type="ARBA" id="ARBA00029447"/>
    </source>
</evidence>
<dbReference type="GO" id="GO:0007165">
    <property type="term" value="P:signal transduction"/>
    <property type="evidence" value="ECO:0007669"/>
    <property type="project" value="UniProtKB-KW"/>
</dbReference>
<comment type="similarity">
    <text evidence="2">Belongs to the methyl-accepting chemotaxis (MCP) protein family.</text>
</comment>
<proteinExistence type="inferred from homology"/>
<protein>
    <submittedName>
        <fullName evidence="7">Methyl-accepting chemotaxis protein</fullName>
    </submittedName>
</protein>
<feature type="transmembrane region" description="Helical" evidence="4">
    <location>
        <begin position="283"/>
        <end position="307"/>
    </location>
</feature>
<dbReference type="InterPro" id="IPR003660">
    <property type="entry name" value="HAMP_dom"/>
</dbReference>
<dbReference type="PROSITE" id="PS50885">
    <property type="entry name" value="HAMP"/>
    <property type="match status" value="1"/>
</dbReference>
<evidence type="ECO:0000259" key="5">
    <source>
        <dbReference type="PROSITE" id="PS50111"/>
    </source>
</evidence>
<evidence type="ECO:0000256" key="3">
    <source>
        <dbReference type="PROSITE-ProRule" id="PRU00284"/>
    </source>
</evidence>
<accession>A0A4U8TH96</accession>
<organism evidence="7 8">
    <name type="scientific">Helicobacter muridarum</name>
    <dbReference type="NCBI Taxonomy" id="216"/>
    <lineage>
        <taxon>Bacteria</taxon>
        <taxon>Pseudomonadati</taxon>
        <taxon>Campylobacterota</taxon>
        <taxon>Epsilonproteobacteria</taxon>
        <taxon>Campylobacterales</taxon>
        <taxon>Helicobacteraceae</taxon>
        <taxon>Helicobacter</taxon>
    </lineage>
</organism>
<evidence type="ECO:0000256" key="1">
    <source>
        <dbReference type="ARBA" id="ARBA00023224"/>
    </source>
</evidence>
<dbReference type="AlphaFoldDB" id="A0A4U8TH96"/>
<dbReference type="Gene3D" id="1.10.287.950">
    <property type="entry name" value="Methyl-accepting chemotaxis protein"/>
    <property type="match status" value="1"/>
</dbReference>
<dbReference type="STRING" id="216.LS73_07505"/>
<keyword evidence="4" id="KW-1133">Transmembrane helix</keyword>
<keyword evidence="1 3" id="KW-0807">Transducer</keyword>
<dbReference type="OrthoDB" id="2489132at2"/>
<evidence type="ECO:0000313" key="8">
    <source>
        <dbReference type="Proteomes" id="UP000029922"/>
    </source>
</evidence>
<sequence>MFWQLYKTYDLLAQNKDLANQIEISKYLSLLVHEMQKERGMSAGFLSSNGVQFDAELQEQRKYTDEKLESLIRFIESTSGLNYNYMQALQNGLNLLSKLPQVRNSMNSDNKKDILGDTVGYFTQSISMLLDTLLESIKIIPNFRISNEVLGYVNFLYAKEMSGLERATANGIFSANIPANTSQYNKLINLIAKQEVFEKFFLSFGDSQSVLLFHNISKDSSFEDVQSMRKVLIDKYLVGNFDINPSAWFDTITKKIDLLKQVEDNINLNLAKHIELEIADHTYYFIFIIICEALLISITLVLSFLVVRSICKRLQDVNKELEYIIDSKTFTGKIAVIANDEISSMVKSVNAFIDYMQHTLKRIFSQIKNNIVISKSLSNISVDLDLNSKKIKEISYNNTDLSHSSRQILDESIACVNLSRELLDGVLKNVSDTKNAVDVIYEHVQNSMQDEESNAIKMQSLSTEAQNIQSVLDVITDIADQTNLLALNAAIEAARAGEHGRGFAVVADEVRNLAERTQKSITETESIIKNILKSIVEINEERKSNLQSMHTLSRRSSDMQSNVNNLSSVIVNVVDQSLMNLNNINRINENTTSILENGEKIASCVEDLLNINDSMQKSSSELNKQTVDLNQFLSMFKV</sequence>
<dbReference type="SMART" id="SM00283">
    <property type="entry name" value="MA"/>
    <property type="match status" value="1"/>
</dbReference>
<dbReference type="SUPFAM" id="SSF58104">
    <property type="entry name" value="Methyl-accepting chemotaxis protein (MCP) signaling domain"/>
    <property type="match status" value="1"/>
</dbReference>
<dbReference type="InterPro" id="IPR013587">
    <property type="entry name" value="Nitrate/nitrite_sensing"/>
</dbReference>
<dbReference type="EMBL" id="JRPD02000017">
    <property type="protein sequence ID" value="TLD99579.1"/>
    <property type="molecule type" value="Genomic_DNA"/>
</dbReference>